<dbReference type="STRING" id="863227.GCA_000373005_03961"/>
<keyword evidence="2" id="KW-1185">Reference proteome</keyword>
<name>A0A2N7X170_9BURK</name>
<proteinExistence type="predicted"/>
<accession>A0A2N7X170</accession>
<dbReference type="AlphaFoldDB" id="A0A2N7X170"/>
<protein>
    <submittedName>
        <fullName evidence="1">DUF1045 domain-containing protein</fullName>
    </submittedName>
</protein>
<dbReference type="RefSeq" id="WP_018442561.1">
    <property type="nucleotide sequence ID" value="NZ_KB890187.1"/>
</dbReference>
<evidence type="ECO:0000313" key="2">
    <source>
        <dbReference type="Proteomes" id="UP000235777"/>
    </source>
</evidence>
<dbReference type="Pfam" id="PF06299">
    <property type="entry name" value="DUF1045"/>
    <property type="match status" value="1"/>
</dbReference>
<gene>
    <name evidence="1" type="ORF">C0Z20_18510</name>
</gene>
<reference evidence="1 2" key="1">
    <citation type="submission" date="2018-01" db="EMBL/GenBank/DDBJ databases">
        <title>Whole genome analyses suggest that Burkholderia sensu lato contains two further novel genera in the rhizoxinica-symbiotica group Mycetohabitans gen. nov., and Trinickia gen. nov.: implications for the evolution of diazotrophy and nodulation in the Burkholderiaceae.</title>
        <authorList>
            <person name="Estrada-de los Santos P."/>
            <person name="Palmer M."/>
            <person name="Chavez-Ramirez B."/>
            <person name="Beukes C."/>
            <person name="Steenkamp E.T."/>
            <person name="Hirsch A.M."/>
            <person name="Manyaka P."/>
            <person name="Maluk M."/>
            <person name="Lafos M."/>
            <person name="Crook M."/>
            <person name="Gross E."/>
            <person name="Simon M.F."/>
            <person name="Bueno dos Reis Junior F."/>
            <person name="Poole P.S."/>
            <person name="Venter S.N."/>
            <person name="James E.K."/>
        </authorList>
    </citation>
    <scope>NUCLEOTIDE SEQUENCE [LARGE SCALE GENOMIC DNA]</scope>
    <source>
        <strain evidence="1 2">JPY 581</strain>
    </source>
</reference>
<dbReference type="Proteomes" id="UP000235777">
    <property type="component" value="Unassembled WGS sequence"/>
</dbReference>
<evidence type="ECO:0000313" key="1">
    <source>
        <dbReference type="EMBL" id="PMS35476.1"/>
    </source>
</evidence>
<comment type="caution">
    <text evidence="1">The sequence shown here is derived from an EMBL/GenBank/DDBJ whole genome shotgun (WGS) entry which is preliminary data.</text>
</comment>
<dbReference type="EMBL" id="PNYC01000011">
    <property type="protein sequence ID" value="PMS35476.1"/>
    <property type="molecule type" value="Genomic_DNA"/>
</dbReference>
<dbReference type="OrthoDB" id="5801437at2"/>
<sequence length="254" mass="28669">MSEPRRLVQRDGQYNEPIEWLAESRFAIYYAPARGSPWWSAGCRWLSRDPESADTLAPPLIPALAARGLDVPALSHSPRRYGWHGTLVAPARAAAGVRFDDILARALAWARRQRQFDLTIEAAALERFVAIRSATADGATAIGALAADAVREFAPLREMPSEAERRRRLDSNLTARQRELLDRWGYPYVFDEFRFHMTLSDSIDLEHRQILIDWWRARLPELGPLPVDGAALFIEPRPGEPFTLAARLPFGDSL</sequence>
<organism evidence="1 2">
    <name type="scientific">Trinickia symbiotica</name>
    <dbReference type="NCBI Taxonomy" id="863227"/>
    <lineage>
        <taxon>Bacteria</taxon>
        <taxon>Pseudomonadati</taxon>
        <taxon>Pseudomonadota</taxon>
        <taxon>Betaproteobacteria</taxon>
        <taxon>Burkholderiales</taxon>
        <taxon>Burkholderiaceae</taxon>
        <taxon>Trinickia</taxon>
    </lineage>
</organism>
<dbReference type="InterPro" id="IPR009389">
    <property type="entry name" value="DUF1045"/>
</dbReference>